<evidence type="ECO:0000256" key="10">
    <source>
        <dbReference type="ARBA" id="ARBA00023139"/>
    </source>
</evidence>
<keyword evidence="10" id="KW-0564">Palmitate</keyword>
<keyword evidence="4" id="KW-1134">Transmembrane beta strand</keyword>
<keyword evidence="6" id="KW-0963">Cytoplasm</keyword>
<keyword evidence="15" id="KW-1185">Reference proteome</keyword>
<name>A0A556TPX9_BAGYA</name>
<dbReference type="InterPro" id="IPR041263">
    <property type="entry name" value="Gasdermin_PUB"/>
</dbReference>
<comment type="similarity">
    <text evidence="3">Belongs to the gasdermin family.</text>
</comment>
<dbReference type="Proteomes" id="UP000319801">
    <property type="component" value="Unassembled WGS sequence"/>
</dbReference>
<dbReference type="PANTHER" id="PTHR15207">
    <property type="entry name" value="NONSYNDROMIC HEARING IMPAIRMENT PROTEIN"/>
    <property type="match status" value="1"/>
</dbReference>
<dbReference type="GO" id="GO:0005737">
    <property type="term" value="C:cytoplasm"/>
    <property type="evidence" value="ECO:0007669"/>
    <property type="project" value="UniProtKB-SubCell"/>
</dbReference>
<keyword evidence="7" id="KW-1210">Necrosis</keyword>
<evidence type="ECO:0000259" key="13">
    <source>
        <dbReference type="Pfam" id="PF17708"/>
    </source>
</evidence>
<feature type="domain" description="Gasdermin PUB" evidence="13">
    <location>
        <begin position="265"/>
        <end position="454"/>
    </location>
</feature>
<keyword evidence="11" id="KW-0449">Lipoprotein</keyword>
<dbReference type="Pfam" id="PF04598">
    <property type="entry name" value="Gasdermin"/>
    <property type="match status" value="1"/>
</dbReference>
<dbReference type="GO" id="GO:0005886">
    <property type="term" value="C:plasma membrane"/>
    <property type="evidence" value="ECO:0007669"/>
    <property type="project" value="UniProtKB-SubCell"/>
</dbReference>
<comment type="subcellular location">
    <subcellularLocation>
        <location evidence="2">Cell membrane</location>
        <topology evidence="2">Multi-pass membrane protein</topology>
    </subcellularLocation>
    <subcellularLocation>
        <location evidence="1">Cytoplasm</location>
    </subcellularLocation>
</comment>
<dbReference type="Pfam" id="PF17708">
    <property type="entry name" value="Gasdermin_C"/>
    <property type="match status" value="1"/>
</dbReference>
<evidence type="ECO:0000256" key="8">
    <source>
        <dbReference type="ARBA" id="ARBA00022692"/>
    </source>
</evidence>
<evidence type="ECO:0000313" key="14">
    <source>
        <dbReference type="EMBL" id="TSK34749.1"/>
    </source>
</evidence>
<reference evidence="14 15" key="1">
    <citation type="journal article" date="2019" name="Genome Biol. Evol.">
        <title>Whole-Genome Sequencing of the Giant Devil Catfish, Bagarius yarrelli.</title>
        <authorList>
            <person name="Jiang W."/>
            <person name="Lv Y."/>
            <person name="Cheng L."/>
            <person name="Yang K."/>
            <person name="Chao B."/>
            <person name="Wang X."/>
            <person name="Li Y."/>
            <person name="Pan X."/>
            <person name="You X."/>
            <person name="Zhang Y."/>
            <person name="Yang J."/>
            <person name="Li J."/>
            <person name="Zhang X."/>
            <person name="Liu S."/>
            <person name="Sun C."/>
            <person name="Yang J."/>
            <person name="Shi Q."/>
        </authorList>
    </citation>
    <scope>NUCLEOTIDE SEQUENCE [LARGE SCALE GENOMIC DNA]</scope>
    <source>
        <strain evidence="14">JWS20170419001</strain>
        <tissue evidence="14">Muscle</tissue>
    </source>
</reference>
<keyword evidence="5" id="KW-1003">Cell membrane</keyword>
<evidence type="ECO:0000256" key="9">
    <source>
        <dbReference type="ARBA" id="ARBA00023136"/>
    </source>
</evidence>
<evidence type="ECO:0000256" key="11">
    <source>
        <dbReference type="ARBA" id="ARBA00023288"/>
    </source>
</evidence>
<gene>
    <name evidence="14" type="ORF">Baya_4357</name>
</gene>
<evidence type="ECO:0000256" key="5">
    <source>
        <dbReference type="ARBA" id="ARBA00022475"/>
    </source>
</evidence>
<evidence type="ECO:0000256" key="6">
    <source>
        <dbReference type="ARBA" id="ARBA00022490"/>
    </source>
</evidence>
<evidence type="ECO:0000313" key="15">
    <source>
        <dbReference type="Proteomes" id="UP000319801"/>
    </source>
</evidence>
<dbReference type="OrthoDB" id="8815334at2759"/>
<dbReference type="InterPro" id="IPR042377">
    <property type="entry name" value="GSDME"/>
</dbReference>
<accession>A0A556TPX9</accession>
<dbReference type="InterPro" id="IPR040460">
    <property type="entry name" value="Gasdermin_pore"/>
</dbReference>
<keyword evidence="8" id="KW-0812">Transmembrane</keyword>
<protein>
    <submittedName>
        <fullName evidence="14">Non-syndromic hearing impairment protein 5</fullName>
    </submittedName>
</protein>
<organism evidence="14 15">
    <name type="scientific">Bagarius yarrelli</name>
    <name type="common">Goonch</name>
    <name type="synonym">Bagrus yarrelli</name>
    <dbReference type="NCBI Taxonomy" id="175774"/>
    <lineage>
        <taxon>Eukaryota</taxon>
        <taxon>Metazoa</taxon>
        <taxon>Chordata</taxon>
        <taxon>Craniata</taxon>
        <taxon>Vertebrata</taxon>
        <taxon>Euteleostomi</taxon>
        <taxon>Actinopterygii</taxon>
        <taxon>Neopterygii</taxon>
        <taxon>Teleostei</taxon>
        <taxon>Ostariophysi</taxon>
        <taxon>Siluriformes</taxon>
        <taxon>Sisoridae</taxon>
        <taxon>Sisorinae</taxon>
        <taxon>Bagarius</taxon>
    </lineage>
</organism>
<dbReference type="GO" id="GO:0012501">
    <property type="term" value="P:programmed cell death"/>
    <property type="evidence" value="ECO:0007669"/>
    <property type="project" value="UniProtKB-KW"/>
</dbReference>
<evidence type="ECO:0000256" key="4">
    <source>
        <dbReference type="ARBA" id="ARBA00022452"/>
    </source>
</evidence>
<feature type="domain" description="Gasdermin pore forming" evidence="12">
    <location>
        <begin position="1"/>
        <end position="240"/>
    </location>
</feature>
<proteinExistence type="inferred from homology"/>
<dbReference type="AlphaFoldDB" id="A0A556TPX9"/>
<evidence type="ECO:0000256" key="7">
    <source>
        <dbReference type="ARBA" id="ARBA00022590"/>
    </source>
</evidence>
<keyword evidence="9" id="KW-0472">Membrane</keyword>
<sequence>MFAKATKKFVEEIDPDGCLIPVSRLNETDNLNVLSFVIKRNRLWFWQKPKYIPTDFSIKDVLITETPWNPAVVETDFLKYNGTVANNTSGGAEADIGPGKLNVEGKALFKLASSFGNLKKQEVDVKTLLNDTRESRLNFQHSLLKQTLQRPREVFALVKERIVTTETCTVTEVVQEGGSCSAFLGILLPKKISVAVKNSSVLSDNNVLLEIPAKTALAYSIMELTVKSTGHFELCLLPDSHGSVEVDNKNSTNTTLVYSMPPKSPVQQLQQELNKLQSQFNELYRLPASTRSCLFQKIILFLKEKTVISILDLALEDLLDGRKPDLSTLDKMPALKEAAQSVLELLGGYVPREGVTLEQPSALTATELLTSALEVSLTHMPICFVEMNESTLSLFESCCHHTTLQALRILVQNVLENRESSLKDNRLAPLAEEDTYRKVQVLFESADMKLSKNGDSIQVQISRQQGHHSLILCIVILSLASLSSPTD</sequence>
<dbReference type="EMBL" id="VCAZ01000010">
    <property type="protein sequence ID" value="TSK34749.1"/>
    <property type="molecule type" value="Genomic_DNA"/>
</dbReference>
<dbReference type="PANTHER" id="PTHR15207:SF3">
    <property type="entry name" value="DEAFNESS, AUTOSOMAL DOMINANT 5-RELATED"/>
    <property type="match status" value="1"/>
</dbReference>
<comment type="caution">
    <text evidence="14">The sequence shown here is derived from an EMBL/GenBank/DDBJ whole genome shotgun (WGS) entry which is preliminary data.</text>
</comment>
<evidence type="ECO:0000256" key="2">
    <source>
        <dbReference type="ARBA" id="ARBA00004651"/>
    </source>
</evidence>
<evidence type="ECO:0000259" key="12">
    <source>
        <dbReference type="Pfam" id="PF04598"/>
    </source>
</evidence>
<evidence type="ECO:0000256" key="1">
    <source>
        <dbReference type="ARBA" id="ARBA00004496"/>
    </source>
</evidence>
<evidence type="ECO:0000256" key="3">
    <source>
        <dbReference type="ARBA" id="ARBA00009279"/>
    </source>
</evidence>